<keyword evidence="3" id="KW-1185">Reference proteome</keyword>
<dbReference type="InterPro" id="IPR009739">
    <property type="entry name" value="LprI-like_N"/>
</dbReference>
<dbReference type="PANTHER" id="PTHR37549">
    <property type="entry name" value="LIPOPROTEIN LPRI"/>
    <property type="match status" value="1"/>
</dbReference>
<dbReference type="PANTHER" id="PTHR37549:SF1">
    <property type="entry name" value="LIPOPROTEIN LPRI"/>
    <property type="match status" value="1"/>
</dbReference>
<dbReference type="Pfam" id="PF07007">
    <property type="entry name" value="LprI"/>
    <property type="match status" value="1"/>
</dbReference>
<gene>
    <name evidence="2" type="ORF">GCM10010982_03550</name>
</gene>
<proteinExistence type="predicted"/>
<dbReference type="AlphaFoldDB" id="A0A918DG90"/>
<feature type="domain" description="Lysozyme inhibitor LprI-like N-terminal" evidence="1">
    <location>
        <begin position="47"/>
        <end position="117"/>
    </location>
</feature>
<organism evidence="2 3">
    <name type="scientific">Bowmanella pacifica</name>
    <dbReference type="NCBI Taxonomy" id="502051"/>
    <lineage>
        <taxon>Bacteria</taxon>
        <taxon>Pseudomonadati</taxon>
        <taxon>Pseudomonadota</taxon>
        <taxon>Gammaproteobacteria</taxon>
        <taxon>Alteromonadales</taxon>
        <taxon>Alteromonadaceae</taxon>
        <taxon>Bowmanella</taxon>
    </lineage>
</organism>
<comment type="caution">
    <text evidence="2">The sequence shown here is derived from an EMBL/GenBank/DDBJ whole genome shotgun (WGS) entry which is preliminary data.</text>
</comment>
<sequence length="126" mass="14437">MGIRGKPDTPALTDPRWCRYIDKQIDMLKRTRASKEPAFSCTEVRPASTEAMICAQPELGALDREMQRVFDAALSGQHDQQLKAMQRGWIKGRDECWKATDHQACIRQAYIDRIAELKAQHHLVDN</sequence>
<reference evidence="2" key="2">
    <citation type="submission" date="2020-09" db="EMBL/GenBank/DDBJ databases">
        <authorList>
            <person name="Sun Q."/>
            <person name="Zhou Y."/>
        </authorList>
    </citation>
    <scope>NUCLEOTIDE SEQUENCE</scope>
    <source>
        <strain evidence="2">CGMCC 1.7086</strain>
    </source>
</reference>
<dbReference type="Proteomes" id="UP000606935">
    <property type="component" value="Unassembled WGS sequence"/>
</dbReference>
<dbReference type="InterPro" id="IPR052755">
    <property type="entry name" value="Lysozyme_Inhibitor_LprI"/>
</dbReference>
<accession>A0A918DG90</accession>
<dbReference type="GO" id="GO:0005576">
    <property type="term" value="C:extracellular region"/>
    <property type="evidence" value="ECO:0007669"/>
    <property type="project" value="TreeGrafter"/>
</dbReference>
<dbReference type="EMBL" id="BMLS01000001">
    <property type="protein sequence ID" value="GGO64353.1"/>
    <property type="molecule type" value="Genomic_DNA"/>
</dbReference>
<name>A0A918DG90_9ALTE</name>
<evidence type="ECO:0000313" key="3">
    <source>
        <dbReference type="Proteomes" id="UP000606935"/>
    </source>
</evidence>
<evidence type="ECO:0000313" key="2">
    <source>
        <dbReference type="EMBL" id="GGO64353.1"/>
    </source>
</evidence>
<reference evidence="2" key="1">
    <citation type="journal article" date="2014" name="Int. J. Syst. Evol. Microbiol.">
        <title>Complete genome sequence of Corynebacterium casei LMG S-19264T (=DSM 44701T), isolated from a smear-ripened cheese.</title>
        <authorList>
            <consortium name="US DOE Joint Genome Institute (JGI-PGF)"/>
            <person name="Walter F."/>
            <person name="Albersmeier A."/>
            <person name="Kalinowski J."/>
            <person name="Ruckert C."/>
        </authorList>
    </citation>
    <scope>NUCLEOTIDE SEQUENCE</scope>
    <source>
        <strain evidence="2">CGMCC 1.7086</strain>
    </source>
</reference>
<dbReference type="Gene3D" id="1.20.1270.180">
    <property type="match status" value="1"/>
</dbReference>
<protein>
    <recommendedName>
        <fullName evidence="1">Lysozyme inhibitor LprI-like N-terminal domain-containing protein</fullName>
    </recommendedName>
</protein>
<evidence type="ECO:0000259" key="1">
    <source>
        <dbReference type="Pfam" id="PF07007"/>
    </source>
</evidence>